<protein>
    <submittedName>
        <fullName evidence="2">Expressed protein</fullName>
    </submittedName>
</protein>
<evidence type="ECO:0000313" key="2">
    <source>
        <dbReference type="EMBL" id="EFH69682.1"/>
    </source>
</evidence>
<feature type="compositionally biased region" description="Basic residues" evidence="1">
    <location>
        <begin position="1"/>
        <end position="11"/>
    </location>
</feature>
<evidence type="ECO:0000256" key="1">
    <source>
        <dbReference type="SAM" id="MobiDB-lite"/>
    </source>
</evidence>
<organism evidence="3">
    <name type="scientific">Arabidopsis lyrata subsp. lyrata</name>
    <name type="common">Lyre-leaved rock-cress</name>
    <dbReference type="NCBI Taxonomy" id="81972"/>
    <lineage>
        <taxon>Eukaryota</taxon>
        <taxon>Viridiplantae</taxon>
        <taxon>Streptophyta</taxon>
        <taxon>Embryophyta</taxon>
        <taxon>Tracheophyta</taxon>
        <taxon>Spermatophyta</taxon>
        <taxon>Magnoliopsida</taxon>
        <taxon>eudicotyledons</taxon>
        <taxon>Gunneridae</taxon>
        <taxon>Pentapetalae</taxon>
        <taxon>rosids</taxon>
        <taxon>malvids</taxon>
        <taxon>Brassicales</taxon>
        <taxon>Brassicaceae</taxon>
        <taxon>Camelineae</taxon>
        <taxon>Arabidopsis</taxon>
    </lineage>
</organism>
<dbReference type="Gramene" id="scaffold_102955.1">
    <property type="protein sequence ID" value="scaffold_102955.1"/>
    <property type="gene ID" value="scaffold_102955.1"/>
</dbReference>
<gene>
    <name evidence="2" type="ORF">ARALYDRAFT_890161</name>
</gene>
<reference evidence="3" key="1">
    <citation type="journal article" date="2011" name="Nat. Genet.">
        <title>The Arabidopsis lyrata genome sequence and the basis of rapid genome size change.</title>
        <authorList>
            <person name="Hu T.T."/>
            <person name="Pattyn P."/>
            <person name="Bakker E.G."/>
            <person name="Cao J."/>
            <person name="Cheng J.-F."/>
            <person name="Clark R.M."/>
            <person name="Fahlgren N."/>
            <person name="Fawcett J.A."/>
            <person name="Grimwood J."/>
            <person name="Gundlach H."/>
            <person name="Haberer G."/>
            <person name="Hollister J.D."/>
            <person name="Ossowski S."/>
            <person name="Ottilar R.P."/>
            <person name="Salamov A.A."/>
            <person name="Schneeberger K."/>
            <person name="Spannagl M."/>
            <person name="Wang X."/>
            <person name="Yang L."/>
            <person name="Nasrallah M.E."/>
            <person name="Bergelson J."/>
            <person name="Carrington J.C."/>
            <person name="Gaut B.S."/>
            <person name="Schmutz J."/>
            <person name="Mayer K.F.X."/>
            <person name="Van de Peer Y."/>
            <person name="Grigoriev I.V."/>
            <person name="Nordborg M."/>
            <person name="Weigel D."/>
            <person name="Guo Y.-L."/>
        </authorList>
    </citation>
    <scope>NUCLEOTIDE SEQUENCE [LARGE SCALE GENOMIC DNA]</scope>
    <source>
        <strain evidence="3">cv. MN47</strain>
    </source>
</reference>
<sequence length="56" mass="6221">MRKNPSQIHRKSPPDQRRPQATDPSRPQQPHNGSSTLHAPPLLLEPPTRAQICHGG</sequence>
<dbReference type="Proteomes" id="UP000008694">
    <property type="component" value="Unassembled WGS sequence"/>
</dbReference>
<proteinExistence type="predicted"/>
<dbReference type="EMBL" id="GL348713">
    <property type="protein sequence ID" value="EFH69682.1"/>
    <property type="molecule type" value="Genomic_DNA"/>
</dbReference>
<keyword evidence="3" id="KW-1185">Reference proteome</keyword>
<accession>D7KAI6</accession>
<dbReference type="HOGENOM" id="CLU_3016930_0_0_1"/>
<feature type="compositionally biased region" description="Polar residues" evidence="1">
    <location>
        <begin position="22"/>
        <end position="37"/>
    </location>
</feature>
<name>D7KAI6_ARALL</name>
<feature type="region of interest" description="Disordered" evidence="1">
    <location>
        <begin position="1"/>
        <end position="56"/>
    </location>
</feature>
<dbReference type="AlphaFoldDB" id="D7KAI6"/>
<evidence type="ECO:0000313" key="3">
    <source>
        <dbReference type="Proteomes" id="UP000008694"/>
    </source>
</evidence>